<comment type="subunit">
    <text evidence="7">Part of the 30S ribosomal subunit. Forms a tight heterodimer with protein bS6.</text>
</comment>
<dbReference type="GO" id="GO:0070181">
    <property type="term" value="F:small ribosomal subunit rRNA binding"/>
    <property type="evidence" value="ECO:0007669"/>
    <property type="project" value="TreeGrafter"/>
</dbReference>
<dbReference type="HAMAP" id="MF_00270">
    <property type="entry name" value="Ribosomal_bS18"/>
    <property type="match status" value="1"/>
</dbReference>
<dbReference type="SUPFAM" id="SSF46911">
    <property type="entry name" value="Ribosomal protein S18"/>
    <property type="match status" value="1"/>
</dbReference>
<keyword evidence="5 7" id="KW-0687">Ribonucleoprotein</keyword>
<evidence type="ECO:0000256" key="7">
    <source>
        <dbReference type="HAMAP-Rule" id="MF_00270"/>
    </source>
</evidence>
<keyword evidence="2 7" id="KW-0699">rRNA-binding</keyword>
<evidence type="ECO:0000256" key="2">
    <source>
        <dbReference type="ARBA" id="ARBA00022730"/>
    </source>
</evidence>
<accession>A0A1G7AES1</accession>
<dbReference type="InterPro" id="IPR036870">
    <property type="entry name" value="Ribosomal_bS18_sf"/>
</dbReference>
<dbReference type="PANTHER" id="PTHR13479:SF40">
    <property type="entry name" value="SMALL RIBOSOMAL SUBUNIT PROTEIN BS18M"/>
    <property type="match status" value="1"/>
</dbReference>
<protein>
    <recommendedName>
        <fullName evidence="6 7">Small ribosomal subunit protein bS18</fullName>
    </recommendedName>
</protein>
<evidence type="ECO:0000256" key="5">
    <source>
        <dbReference type="ARBA" id="ARBA00023274"/>
    </source>
</evidence>
<evidence type="ECO:0000256" key="4">
    <source>
        <dbReference type="ARBA" id="ARBA00022980"/>
    </source>
</evidence>
<dbReference type="AlphaFoldDB" id="A0A1G7AES1"/>
<dbReference type="EMBL" id="FNAF01000022">
    <property type="protein sequence ID" value="SDE13299.1"/>
    <property type="molecule type" value="Genomic_DNA"/>
</dbReference>
<dbReference type="GO" id="GO:0022627">
    <property type="term" value="C:cytosolic small ribosomal subunit"/>
    <property type="evidence" value="ECO:0007669"/>
    <property type="project" value="TreeGrafter"/>
</dbReference>
<dbReference type="GO" id="GO:0006412">
    <property type="term" value="P:translation"/>
    <property type="evidence" value="ECO:0007669"/>
    <property type="project" value="UniProtKB-UniRule"/>
</dbReference>
<keyword evidence="4 7" id="KW-0689">Ribosomal protein</keyword>
<dbReference type="PRINTS" id="PR00974">
    <property type="entry name" value="RIBOSOMALS18"/>
</dbReference>
<dbReference type="PROSITE" id="PS00057">
    <property type="entry name" value="RIBOSOMAL_S18"/>
    <property type="match status" value="1"/>
</dbReference>
<dbReference type="Pfam" id="PF01084">
    <property type="entry name" value="Ribosomal_S18"/>
    <property type="match status" value="1"/>
</dbReference>
<dbReference type="Proteomes" id="UP000198995">
    <property type="component" value="Unassembled WGS sequence"/>
</dbReference>
<evidence type="ECO:0000256" key="6">
    <source>
        <dbReference type="ARBA" id="ARBA00035141"/>
    </source>
</evidence>
<dbReference type="GO" id="GO:0003735">
    <property type="term" value="F:structural constituent of ribosome"/>
    <property type="evidence" value="ECO:0007669"/>
    <property type="project" value="InterPro"/>
</dbReference>
<keyword evidence="10" id="KW-1185">Reference proteome</keyword>
<evidence type="ECO:0000256" key="1">
    <source>
        <dbReference type="ARBA" id="ARBA00005589"/>
    </source>
</evidence>
<evidence type="ECO:0000313" key="9">
    <source>
        <dbReference type="EMBL" id="SDE13299.1"/>
    </source>
</evidence>
<comment type="similarity">
    <text evidence="1 7 8">Belongs to the bacterial ribosomal protein bS18 family.</text>
</comment>
<comment type="function">
    <text evidence="7">Binds as a heterodimer with protein bS6 to the central domain of the 16S rRNA, where it helps stabilize the platform of the 30S subunit.</text>
</comment>
<evidence type="ECO:0000256" key="8">
    <source>
        <dbReference type="RuleBase" id="RU003910"/>
    </source>
</evidence>
<dbReference type="InterPro" id="IPR018275">
    <property type="entry name" value="Ribosomal_bS18_CS"/>
</dbReference>
<dbReference type="InterPro" id="IPR001648">
    <property type="entry name" value="Ribosomal_bS18"/>
</dbReference>
<dbReference type="OrthoDB" id="9812008at2"/>
<dbReference type="STRING" id="2741.SAMN04489866_12213"/>
<proteinExistence type="inferred from homology"/>
<dbReference type="PANTHER" id="PTHR13479">
    <property type="entry name" value="30S RIBOSOMAL PROTEIN S18"/>
    <property type="match status" value="1"/>
</dbReference>
<dbReference type="Gene3D" id="4.10.640.10">
    <property type="entry name" value="Ribosomal protein S18"/>
    <property type="match status" value="1"/>
</dbReference>
<sequence>MARRERGRRSRKKVCNFCVDKVDHIDYKDSNRLKKYMTERGKILPRRITGNCAKHQRAVTVAIKRARAMALLPYSND</sequence>
<evidence type="ECO:0000313" key="10">
    <source>
        <dbReference type="Proteomes" id="UP000198995"/>
    </source>
</evidence>
<dbReference type="NCBIfam" id="TIGR00165">
    <property type="entry name" value="S18"/>
    <property type="match status" value="1"/>
</dbReference>
<evidence type="ECO:0000256" key="3">
    <source>
        <dbReference type="ARBA" id="ARBA00022884"/>
    </source>
</evidence>
<dbReference type="FunFam" id="4.10.640.10:FF:000004">
    <property type="entry name" value="30S ribosomal protein S18"/>
    <property type="match status" value="1"/>
</dbReference>
<name>A0A1G7AES1_PEPNI</name>
<keyword evidence="3 7" id="KW-0694">RNA-binding</keyword>
<dbReference type="RefSeq" id="WP_091792459.1">
    <property type="nucleotide sequence ID" value="NZ_FNAF01000022.1"/>
</dbReference>
<organism evidence="9 10">
    <name type="scientific">Peptococcus niger</name>
    <dbReference type="NCBI Taxonomy" id="2741"/>
    <lineage>
        <taxon>Bacteria</taxon>
        <taxon>Bacillati</taxon>
        <taxon>Bacillota</taxon>
        <taxon>Clostridia</taxon>
        <taxon>Eubacteriales</taxon>
        <taxon>Peptococcaceae</taxon>
        <taxon>Peptococcus</taxon>
    </lineage>
</organism>
<gene>
    <name evidence="7" type="primary">rpsR</name>
    <name evidence="9" type="ORF">SAMN04489866_12213</name>
</gene>
<reference evidence="9 10" key="1">
    <citation type="submission" date="2016-10" db="EMBL/GenBank/DDBJ databases">
        <authorList>
            <person name="de Groot N.N."/>
        </authorList>
    </citation>
    <scope>NUCLEOTIDE SEQUENCE [LARGE SCALE GENOMIC DNA]</scope>
    <source>
        <strain evidence="9 10">DSM 20475</strain>
    </source>
</reference>